<evidence type="ECO:0000313" key="3">
    <source>
        <dbReference type="Proteomes" id="UP001237642"/>
    </source>
</evidence>
<dbReference type="Pfam" id="PF08268">
    <property type="entry name" value="FBA_3"/>
    <property type="match status" value="1"/>
</dbReference>
<evidence type="ECO:0000259" key="1">
    <source>
        <dbReference type="Pfam" id="PF08268"/>
    </source>
</evidence>
<evidence type="ECO:0000313" key="2">
    <source>
        <dbReference type="EMBL" id="KAK1365280.1"/>
    </source>
</evidence>
<protein>
    <recommendedName>
        <fullName evidence="1">F-box associated beta-propeller type 3 domain-containing protein</fullName>
    </recommendedName>
</protein>
<name>A0AAD8M7Q8_9APIA</name>
<organism evidence="2 3">
    <name type="scientific">Heracleum sosnowskyi</name>
    <dbReference type="NCBI Taxonomy" id="360622"/>
    <lineage>
        <taxon>Eukaryota</taxon>
        <taxon>Viridiplantae</taxon>
        <taxon>Streptophyta</taxon>
        <taxon>Embryophyta</taxon>
        <taxon>Tracheophyta</taxon>
        <taxon>Spermatophyta</taxon>
        <taxon>Magnoliopsida</taxon>
        <taxon>eudicotyledons</taxon>
        <taxon>Gunneridae</taxon>
        <taxon>Pentapetalae</taxon>
        <taxon>asterids</taxon>
        <taxon>campanulids</taxon>
        <taxon>Apiales</taxon>
        <taxon>Apiaceae</taxon>
        <taxon>Apioideae</taxon>
        <taxon>apioid superclade</taxon>
        <taxon>Tordylieae</taxon>
        <taxon>Tordyliinae</taxon>
        <taxon>Heracleum</taxon>
    </lineage>
</organism>
<reference evidence="2" key="1">
    <citation type="submission" date="2023-02" db="EMBL/GenBank/DDBJ databases">
        <title>Genome of toxic invasive species Heracleum sosnowskyi carries increased number of genes despite the absence of recent whole-genome duplications.</title>
        <authorList>
            <person name="Schelkunov M."/>
            <person name="Shtratnikova V."/>
            <person name="Makarenko M."/>
            <person name="Klepikova A."/>
            <person name="Omelchenko D."/>
            <person name="Novikova G."/>
            <person name="Obukhova E."/>
            <person name="Bogdanov V."/>
            <person name="Penin A."/>
            <person name="Logacheva M."/>
        </authorList>
    </citation>
    <scope>NUCLEOTIDE SEQUENCE</scope>
    <source>
        <strain evidence="2">Hsosn_3</strain>
        <tissue evidence="2">Leaf</tissue>
    </source>
</reference>
<accession>A0AAD8M7Q8</accession>
<dbReference type="PANTHER" id="PTHR31111">
    <property type="entry name" value="BNAA05G37150D PROTEIN-RELATED"/>
    <property type="match status" value="1"/>
</dbReference>
<dbReference type="NCBIfam" id="TIGR01640">
    <property type="entry name" value="F_box_assoc_1"/>
    <property type="match status" value="1"/>
</dbReference>
<dbReference type="InterPro" id="IPR017451">
    <property type="entry name" value="F-box-assoc_interact_dom"/>
</dbReference>
<dbReference type="PANTHER" id="PTHR31111:SF136">
    <property type="entry name" value="F-BOX ASSOCIATED DOMAIN-CONTAINING PROTEIN"/>
    <property type="match status" value="1"/>
</dbReference>
<dbReference type="InterPro" id="IPR013187">
    <property type="entry name" value="F-box-assoc_dom_typ3"/>
</dbReference>
<sequence length="207" mass="23739">MCKLWLSIISDPNFIESHRHCAIISAPTPTLLTILNPALLEHQPFSLLYDDYFPTHRRKQQLVYKALDDARAQDLSKSSVHFRRVVLPSLFHPAAEVVNYCFGYDFISDDYKVVMIYGGEPLVQVYSTKSNSLKEYRPFIKNNFNAYYSGPNLVLKGVLYFDAFSELLSFDLHKDVFGLVPFPSRIKRKRSGVLDFKGSVAVVFESE</sequence>
<comment type="caution">
    <text evidence="2">The sequence shown here is derived from an EMBL/GenBank/DDBJ whole genome shotgun (WGS) entry which is preliminary data.</text>
</comment>
<feature type="domain" description="F-box associated beta-propeller type 3" evidence="1">
    <location>
        <begin position="85"/>
        <end position="205"/>
    </location>
</feature>
<dbReference type="AlphaFoldDB" id="A0AAD8M7Q8"/>
<reference evidence="2" key="2">
    <citation type="submission" date="2023-05" db="EMBL/GenBank/DDBJ databases">
        <authorList>
            <person name="Schelkunov M.I."/>
        </authorList>
    </citation>
    <scope>NUCLEOTIDE SEQUENCE</scope>
    <source>
        <strain evidence="2">Hsosn_3</strain>
        <tissue evidence="2">Leaf</tissue>
    </source>
</reference>
<proteinExistence type="predicted"/>
<keyword evidence="3" id="KW-1185">Reference proteome</keyword>
<dbReference type="Proteomes" id="UP001237642">
    <property type="component" value="Unassembled WGS sequence"/>
</dbReference>
<dbReference type="EMBL" id="JAUIZM010000009">
    <property type="protein sequence ID" value="KAK1365280.1"/>
    <property type="molecule type" value="Genomic_DNA"/>
</dbReference>
<gene>
    <name evidence="2" type="ORF">POM88_040841</name>
</gene>